<dbReference type="PANTHER" id="PTHR42784">
    <property type="entry name" value="PYRANOSE 2-OXIDASE"/>
    <property type="match status" value="1"/>
</dbReference>
<evidence type="ECO:0000313" key="8">
    <source>
        <dbReference type="Proteomes" id="UP001169027"/>
    </source>
</evidence>
<name>A0ABT8S498_9BURK</name>
<evidence type="ECO:0000259" key="6">
    <source>
        <dbReference type="Pfam" id="PF05199"/>
    </source>
</evidence>
<proteinExistence type="inferred from homology"/>
<evidence type="ECO:0000313" key="7">
    <source>
        <dbReference type="EMBL" id="MDO1533740.1"/>
    </source>
</evidence>
<dbReference type="InterPro" id="IPR051473">
    <property type="entry name" value="P2Ox-like"/>
</dbReference>
<dbReference type="EMBL" id="JAUKVY010000010">
    <property type="protein sequence ID" value="MDO1533740.1"/>
    <property type="molecule type" value="Genomic_DNA"/>
</dbReference>
<keyword evidence="3" id="KW-0285">Flavoprotein</keyword>
<accession>A0ABT8S498</accession>
<reference evidence="7" key="1">
    <citation type="submission" date="2023-06" db="EMBL/GenBank/DDBJ databases">
        <authorList>
            <person name="Jiang Y."/>
            <person name="Liu Q."/>
        </authorList>
    </citation>
    <scope>NUCLEOTIDE SEQUENCE</scope>
    <source>
        <strain evidence="7">CGMCC 1.12090</strain>
    </source>
</reference>
<evidence type="ECO:0000256" key="5">
    <source>
        <dbReference type="ARBA" id="ARBA00023002"/>
    </source>
</evidence>
<dbReference type="InterPro" id="IPR007867">
    <property type="entry name" value="GMC_OxRtase_C"/>
</dbReference>
<dbReference type="Gene3D" id="3.30.410.40">
    <property type="match status" value="1"/>
</dbReference>
<evidence type="ECO:0000256" key="1">
    <source>
        <dbReference type="ARBA" id="ARBA00001974"/>
    </source>
</evidence>
<evidence type="ECO:0000256" key="4">
    <source>
        <dbReference type="ARBA" id="ARBA00022827"/>
    </source>
</evidence>
<dbReference type="Pfam" id="PF05199">
    <property type="entry name" value="GMC_oxred_C"/>
    <property type="match status" value="1"/>
</dbReference>
<sequence>MIADLVGSGTVARKADIVVVGGGTAGLVASVLLARSGKFSVICLESGGMHQDAEEHPLNEVVHTRSHYAGAAHGRFRCIGGTSTRWGGALIPFLGADLVDGDWPMTWEDLAPFVEKVEALFGLEAGPYVPSDFPVEIGASHVPRLAKWPAFKRRNVFNLLAPECESDRGPQIWLHATVTEMSVAQGRLHSIRARAEDGSAITVEAGSFIIAAGAIETTRLALLLDQQNGQIISKASPALGRYFSDHLSVEIAELRPIARRTLNRIVGFRFEKNGTMRNLRFELAEQSPARAELPPCFAHIAFRDDQSGGFFALREFFRHVQRLRLPPASVFARLALAMPWLSRAVWWRIVEKRLLFPSAASLVAHMVIAQESDFENRISLSGAQRDAFGVPRAQVEWSVTEKDVANLTKAVDAFETMWRDSGLAQLAQWVRRPSGEAELELAKGGGIYHPTGSTRMGATAREGVVDRDLRVHAVPNVQLLSTSVLPTGGGANPTMTLMLLALRCVEGFEKAAC</sequence>
<keyword evidence="4" id="KW-0274">FAD</keyword>
<dbReference type="PANTHER" id="PTHR42784:SF1">
    <property type="entry name" value="PYRANOSE 2-OXIDASE"/>
    <property type="match status" value="1"/>
</dbReference>
<evidence type="ECO:0000256" key="3">
    <source>
        <dbReference type="ARBA" id="ARBA00022630"/>
    </source>
</evidence>
<protein>
    <submittedName>
        <fullName evidence="7">GMC oxidoreductase</fullName>
    </submittedName>
</protein>
<gene>
    <name evidence="7" type="ORF">Q2T77_15715</name>
</gene>
<comment type="similarity">
    <text evidence="2">Belongs to the GMC oxidoreductase family.</text>
</comment>
<comment type="caution">
    <text evidence="7">The sequence shown here is derived from an EMBL/GenBank/DDBJ whole genome shotgun (WGS) entry which is preliminary data.</text>
</comment>
<dbReference type="Gene3D" id="3.50.50.60">
    <property type="entry name" value="FAD/NAD(P)-binding domain"/>
    <property type="match status" value="2"/>
</dbReference>
<comment type="cofactor">
    <cofactor evidence="1">
        <name>FAD</name>
        <dbReference type="ChEBI" id="CHEBI:57692"/>
    </cofactor>
</comment>
<keyword evidence="8" id="KW-1185">Reference proteome</keyword>
<dbReference type="SUPFAM" id="SSF54373">
    <property type="entry name" value="FAD-linked reductases, C-terminal domain"/>
    <property type="match status" value="1"/>
</dbReference>
<dbReference type="Proteomes" id="UP001169027">
    <property type="component" value="Unassembled WGS sequence"/>
</dbReference>
<dbReference type="InterPro" id="IPR036188">
    <property type="entry name" value="FAD/NAD-bd_sf"/>
</dbReference>
<organism evidence="7 8">
    <name type="scientific">Variovorax ginsengisoli</name>
    <dbReference type="NCBI Taxonomy" id="363844"/>
    <lineage>
        <taxon>Bacteria</taxon>
        <taxon>Pseudomonadati</taxon>
        <taxon>Pseudomonadota</taxon>
        <taxon>Betaproteobacteria</taxon>
        <taxon>Burkholderiales</taxon>
        <taxon>Comamonadaceae</taxon>
        <taxon>Variovorax</taxon>
    </lineage>
</organism>
<dbReference type="PRINTS" id="PR00411">
    <property type="entry name" value="PNDRDTASEI"/>
</dbReference>
<dbReference type="SUPFAM" id="SSF51905">
    <property type="entry name" value="FAD/NAD(P)-binding domain"/>
    <property type="match status" value="1"/>
</dbReference>
<feature type="domain" description="Glucose-methanol-choline oxidoreductase C-terminal" evidence="6">
    <location>
        <begin position="375"/>
        <end position="501"/>
    </location>
</feature>
<evidence type="ECO:0000256" key="2">
    <source>
        <dbReference type="ARBA" id="ARBA00010790"/>
    </source>
</evidence>
<dbReference type="RefSeq" id="WP_301810689.1">
    <property type="nucleotide sequence ID" value="NZ_JAUJZH010000010.1"/>
</dbReference>
<keyword evidence="5" id="KW-0560">Oxidoreductase</keyword>